<dbReference type="RefSeq" id="WP_105533897.1">
    <property type="nucleotide sequence ID" value="NZ_PUGF01000028.1"/>
</dbReference>
<evidence type="ECO:0000313" key="2">
    <source>
        <dbReference type="Proteomes" id="UP000237839"/>
    </source>
</evidence>
<reference evidence="1 2" key="1">
    <citation type="submission" date="2018-02" db="EMBL/GenBank/DDBJ databases">
        <title>Solimicrobium silvestre gen. nov., sp. nov., isolated from alpine forest soil.</title>
        <authorList>
            <person name="Margesin R."/>
            <person name="Albuquerque L."/>
            <person name="Zhang D.-C."/>
            <person name="Froufe H.J.C."/>
            <person name="Severino R."/>
            <person name="Roxo I."/>
            <person name="Egas C."/>
            <person name="Da Costa M.S."/>
        </authorList>
    </citation>
    <scope>NUCLEOTIDE SEQUENCE [LARGE SCALE GENOMIC DNA]</scope>
    <source>
        <strain evidence="1 2">S20-91</strain>
    </source>
</reference>
<sequence>MDQKWQRVIDAYTAKKNAENAFQDAIESISNGVPSENFDREWLIANMAKCKSEFEAAIENNQINS</sequence>
<dbReference type="EMBL" id="PUGF01000028">
    <property type="protein sequence ID" value="PRC91166.1"/>
    <property type="molecule type" value="Genomic_DNA"/>
</dbReference>
<accession>A0A2S9GU29</accession>
<comment type="caution">
    <text evidence="1">The sequence shown here is derived from an EMBL/GenBank/DDBJ whole genome shotgun (WGS) entry which is preliminary data.</text>
</comment>
<keyword evidence="2" id="KW-1185">Reference proteome</keyword>
<name>A0A2S9GU29_9BURK</name>
<organism evidence="1 2">
    <name type="scientific">Solimicrobium silvestre</name>
    <dbReference type="NCBI Taxonomy" id="2099400"/>
    <lineage>
        <taxon>Bacteria</taxon>
        <taxon>Pseudomonadati</taxon>
        <taxon>Pseudomonadota</taxon>
        <taxon>Betaproteobacteria</taxon>
        <taxon>Burkholderiales</taxon>
        <taxon>Oxalobacteraceae</taxon>
        <taxon>Solimicrobium</taxon>
    </lineage>
</organism>
<gene>
    <name evidence="1" type="ORF">S2091_4167</name>
</gene>
<protein>
    <submittedName>
        <fullName evidence="1">Uncharacterized protein</fullName>
    </submittedName>
</protein>
<proteinExistence type="predicted"/>
<dbReference type="AlphaFoldDB" id="A0A2S9GU29"/>
<evidence type="ECO:0000313" key="1">
    <source>
        <dbReference type="EMBL" id="PRC91166.1"/>
    </source>
</evidence>
<dbReference type="Proteomes" id="UP000237839">
    <property type="component" value="Unassembled WGS sequence"/>
</dbReference>